<feature type="domain" description="Outer membrane protein beta-barrel" evidence="2">
    <location>
        <begin position="70"/>
        <end position="231"/>
    </location>
</feature>
<evidence type="ECO:0000313" key="4">
    <source>
        <dbReference type="Proteomes" id="UP000071561"/>
    </source>
</evidence>
<name>A0A127VFY8_9SPHI</name>
<feature type="signal peptide" evidence="1">
    <location>
        <begin position="1"/>
        <end position="20"/>
    </location>
</feature>
<evidence type="ECO:0000313" key="3">
    <source>
        <dbReference type="EMBL" id="AMQ00245.1"/>
    </source>
</evidence>
<proteinExistence type="predicted"/>
<keyword evidence="1" id="KW-0732">Signal</keyword>
<sequence length="258" mass="29531" precursor="true">MKLKISLLLVLLFSVAAARAQNWGGGVDDENVHFGFTFQYTGSSYKLRKKENWRTPYQSIVDPSRGKITDSLNTMYGKSSPGFGIGFVVNGRVNNHIDVRLTPTLVFTDRLMEYEYGPYTNIGGNQANNPALTSAIEKKVVATMVEFPLGIKIKSDRRNNFRAYMLYGAKYSMDIASKKKSDDSPLDEEFKFLKNKKSYWSLEAAFGLDLYFEYFKMSPEIKLSYSLNDIVDRTEVNPYNNPIDKLMLRHVTFSLFFE</sequence>
<reference evidence="3 4" key="1">
    <citation type="submission" date="2016-03" db="EMBL/GenBank/DDBJ databases">
        <title>Complete genome sequence of Pedobacter cryoconitis PAMC 27485.</title>
        <authorList>
            <person name="Lee J."/>
            <person name="Kim O.-S."/>
        </authorList>
    </citation>
    <scope>NUCLEOTIDE SEQUENCE [LARGE SCALE GENOMIC DNA]</scope>
    <source>
        <strain evidence="3 4">PAMC 27485</strain>
    </source>
</reference>
<gene>
    <name evidence="3" type="ORF">AY601_3377</name>
</gene>
<protein>
    <submittedName>
        <fullName evidence="3">Porin</fullName>
    </submittedName>
</protein>
<dbReference type="InterPro" id="IPR025665">
    <property type="entry name" value="Beta-barrel_OMP_2"/>
</dbReference>
<dbReference type="OrthoDB" id="1467485at2"/>
<organism evidence="3 4">
    <name type="scientific">Pedobacter cryoconitis</name>
    <dbReference type="NCBI Taxonomy" id="188932"/>
    <lineage>
        <taxon>Bacteria</taxon>
        <taxon>Pseudomonadati</taxon>
        <taxon>Bacteroidota</taxon>
        <taxon>Sphingobacteriia</taxon>
        <taxon>Sphingobacteriales</taxon>
        <taxon>Sphingobacteriaceae</taxon>
        <taxon>Pedobacter</taxon>
    </lineage>
</organism>
<dbReference type="PATRIC" id="fig|188932.3.peg.3513"/>
<dbReference type="Proteomes" id="UP000071561">
    <property type="component" value="Chromosome"/>
</dbReference>
<evidence type="ECO:0000259" key="2">
    <source>
        <dbReference type="Pfam" id="PF13568"/>
    </source>
</evidence>
<accession>A0A127VFY8</accession>
<dbReference type="AlphaFoldDB" id="A0A127VFY8"/>
<dbReference type="EMBL" id="CP014504">
    <property type="protein sequence ID" value="AMQ00245.1"/>
    <property type="molecule type" value="Genomic_DNA"/>
</dbReference>
<keyword evidence="4" id="KW-1185">Reference proteome</keyword>
<dbReference type="Pfam" id="PF13568">
    <property type="entry name" value="OMP_b-brl_2"/>
    <property type="match status" value="1"/>
</dbReference>
<dbReference type="KEGG" id="pcm:AY601_3377"/>
<dbReference type="RefSeq" id="WP_068403095.1">
    <property type="nucleotide sequence ID" value="NZ_CP014504.1"/>
</dbReference>
<evidence type="ECO:0000256" key="1">
    <source>
        <dbReference type="SAM" id="SignalP"/>
    </source>
</evidence>
<feature type="chain" id="PRO_5007280573" evidence="1">
    <location>
        <begin position="21"/>
        <end position="258"/>
    </location>
</feature>